<keyword evidence="3" id="KW-1185">Reference proteome</keyword>
<dbReference type="Proteomes" id="UP001066276">
    <property type="component" value="Chromosome 9"/>
</dbReference>
<dbReference type="EMBL" id="JANPWB010000013">
    <property type="protein sequence ID" value="KAJ1106758.1"/>
    <property type="molecule type" value="Genomic_DNA"/>
</dbReference>
<proteinExistence type="predicted"/>
<name>A0AAV7MXP9_PLEWA</name>
<evidence type="ECO:0000313" key="3">
    <source>
        <dbReference type="Proteomes" id="UP001066276"/>
    </source>
</evidence>
<reference evidence="2" key="1">
    <citation type="journal article" date="2022" name="bioRxiv">
        <title>Sequencing and chromosome-scale assembly of the giantPleurodeles waltlgenome.</title>
        <authorList>
            <person name="Brown T."/>
            <person name="Elewa A."/>
            <person name="Iarovenko S."/>
            <person name="Subramanian E."/>
            <person name="Araus A.J."/>
            <person name="Petzold A."/>
            <person name="Susuki M."/>
            <person name="Suzuki K.-i.T."/>
            <person name="Hayashi T."/>
            <person name="Toyoda A."/>
            <person name="Oliveira C."/>
            <person name="Osipova E."/>
            <person name="Leigh N.D."/>
            <person name="Simon A."/>
            <person name="Yun M.H."/>
        </authorList>
    </citation>
    <scope>NUCLEOTIDE SEQUENCE</scope>
    <source>
        <strain evidence="2">20211129_DDA</strain>
        <tissue evidence="2">Liver</tissue>
    </source>
</reference>
<evidence type="ECO:0000313" key="2">
    <source>
        <dbReference type="EMBL" id="KAJ1106758.1"/>
    </source>
</evidence>
<sequence length="157" mass="17373">MADIESRLVELERQLASSWSSEVLAEIRREVSLYEEASMRELCFAGKYAQARRYGEETRDERRERSSDARRWCRVARVAVCSPRASGARHTVWGLPLLAAARASRRTAAESRCQQENSRGKPGSRVSCFCELPPVRGARSGAEAAGRGGAASASRRV</sequence>
<protein>
    <submittedName>
        <fullName evidence="2">Uncharacterized protein</fullName>
    </submittedName>
</protein>
<gene>
    <name evidence="2" type="ORF">NDU88_004158</name>
</gene>
<dbReference type="AlphaFoldDB" id="A0AAV7MXP9"/>
<organism evidence="2 3">
    <name type="scientific">Pleurodeles waltl</name>
    <name type="common">Iberian ribbed newt</name>
    <dbReference type="NCBI Taxonomy" id="8319"/>
    <lineage>
        <taxon>Eukaryota</taxon>
        <taxon>Metazoa</taxon>
        <taxon>Chordata</taxon>
        <taxon>Craniata</taxon>
        <taxon>Vertebrata</taxon>
        <taxon>Euteleostomi</taxon>
        <taxon>Amphibia</taxon>
        <taxon>Batrachia</taxon>
        <taxon>Caudata</taxon>
        <taxon>Salamandroidea</taxon>
        <taxon>Salamandridae</taxon>
        <taxon>Pleurodelinae</taxon>
        <taxon>Pleurodeles</taxon>
    </lineage>
</organism>
<feature type="region of interest" description="Disordered" evidence="1">
    <location>
        <begin position="138"/>
        <end position="157"/>
    </location>
</feature>
<comment type="caution">
    <text evidence="2">The sequence shown here is derived from an EMBL/GenBank/DDBJ whole genome shotgun (WGS) entry which is preliminary data.</text>
</comment>
<evidence type="ECO:0000256" key="1">
    <source>
        <dbReference type="SAM" id="MobiDB-lite"/>
    </source>
</evidence>
<accession>A0AAV7MXP9</accession>